<dbReference type="Proteomes" id="UP000292187">
    <property type="component" value="Unassembled WGS sequence"/>
</dbReference>
<sequence length="119" mass="13285">MQEVINAPCDTAPEYADQSIDFGQISKAHQDTSNIYMKKNQNIKQVNSDTTEIANSYNVKVLFTGITINCQVKELGTEGVPVLLLLFLKSMTIWFPLMALLTLLPDYKQVIESCVTAPE</sequence>
<proteinExistence type="predicted"/>
<organism evidence="2 3">
    <name type="scientific">Escherichia albertii</name>
    <dbReference type="NCBI Taxonomy" id="208962"/>
    <lineage>
        <taxon>Bacteria</taxon>
        <taxon>Pseudomonadati</taxon>
        <taxon>Pseudomonadota</taxon>
        <taxon>Gammaproteobacteria</taxon>
        <taxon>Enterobacterales</taxon>
        <taxon>Enterobacteriaceae</taxon>
        <taxon>Escherichia</taxon>
    </lineage>
</organism>
<gene>
    <name evidence="2" type="ORF">EYS06_22790</name>
</gene>
<accession>A0A7Z7YIG0</accession>
<dbReference type="SUPFAM" id="SSF49401">
    <property type="entry name" value="Bacterial adhesins"/>
    <property type="match status" value="1"/>
</dbReference>
<evidence type="ECO:0000256" key="1">
    <source>
        <dbReference type="SAM" id="Phobius"/>
    </source>
</evidence>
<keyword evidence="1" id="KW-0812">Transmembrane</keyword>
<comment type="caution">
    <text evidence="2">The sequence shown here is derived from an EMBL/GenBank/DDBJ whole genome shotgun (WGS) entry which is preliminary data.</text>
</comment>
<dbReference type="AlphaFoldDB" id="A0A7Z7YIG0"/>
<dbReference type="InterPro" id="IPR008966">
    <property type="entry name" value="Adhesion_dom_sf"/>
</dbReference>
<keyword evidence="1" id="KW-0472">Membrane</keyword>
<dbReference type="EMBL" id="SIZV01000057">
    <property type="protein sequence ID" value="TBR47864.1"/>
    <property type="molecule type" value="Genomic_DNA"/>
</dbReference>
<protein>
    <submittedName>
        <fullName evidence="2">Type 1 fimbrial protein</fullName>
    </submittedName>
</protein>
<evidence type="ECO:0000313" key="3">
    <source>
        <dbReference type="Proteomes" id="UP000292187"/>
    </source>
</evidence>
<dbReference type="RefSeq" id="WP_072250161.1">
    <property type="nucleotide sequence ID" value="NZ_BBVF01000052.1"/>
</dbReference>
<keyword evidence="1" id="KW-1133">Transmembrane helix</keyword>
<reference evidence="2 3" key="1">
    <citation type="submission" date="2019-02" db="EMBL/GenBank/DDBJ databases">
        <title>Draft genome sequence of Escherichia albertii strain Mex-12/320a, isolated from an infant with diarrhea, harboring virulence genes associated with diarrheagenic strains of enteropathogenic E. coli.</title>
        <authorList>
            <person name="Maldonado-Puga S."/>
            <person name="Meza-Segura M."/>
            <person name="Zaidi M.B."/>
            <person name="Estrada-Garcia T."/>
        </authorList>
    </citation>
    <scope>NUCLEOTIDE SEQUENCE [LARGE SCALE GENOMIC DNA]</scope>
    <source>
        <strain evidence="2 3">Mex-12/320a</strain>
    </source>
</reference>
<name>A0A7Z7YIG0_ESCAL</name>
<evidence type="ECO:0000313" key="2">
    <source>
        <dbReference type="EMBL" id="TBR47864.1"/>
    </source>
</evidence>
<feature type="transmembrane region" description="Helical" evidence="1">
    <location>
        <begin position="82"/>
        <end position="104"/>
    </location>
</feature>